<dbReference type="Proteomes" id="UP000234857">
    <property type="component" value="Unassembled WGS sequence"/>
</dbReference>
<evidence type="ECO:0008006" key="3">
    <source>
        <dbReference type="Google" id="ProtNLM"/>
    </source>
</evidence>
<dbReference type="AlphaFoldDB" id="A0A2N5ZKF6"/>
<dbReference type="Pfam" id="PF13783">
    <property type="entry name" value="DUF4177"/>
    <property type="match status" value="1"/>
</dbReference>
<sequence length="129" mass="15082">MPLKIICSNCGEVLISKFLRKGDSIFCQKCDKDTLIDDRAVQISEEEADAILIEEKKLEQLSGEDQRFEYKFVELKIEHNFFSNNLPGDYTKIIDDHAKEGWRFVQLFPIEFSGYHPSVFQLVFEKELN</sequence>
<comment type="caution">
    <text evidence="1">The sequence shown here is derived from an EMBL/GenBank/DDBJ whole genome shotgun (WGS) entry which is preliminary data.</text>
</comment>
<proteinExistence type="predicted"/>
<protein>
    <recommendedName>
        <fullName evidence="3">DUF4177 domain-containing protein</fullName>
    </recommendedName>
</protein>
<gene>
    <name evidence="1" type="ORF">C0601_02675</name>
</gene>
<dbReference type="InterPro" id="IPR025234">
    <property type="entry name" value="YjzH-like"/>
</dbReference>
<accession>A0A2N5ZKF6</accession>
<organism evidence="1 2">
    <name type="scientific">Muiribacterium halophilum</name>
    <dbReference type="NCBI Taxonomy" id="2053465"/>
    <lineage>
        <taxon>Bacteria</taxon>
        <taxon>Candidatus Muiribacteriota</taxon>
        <taxon>Candidatus Muiribacteriia</taxon>
        <taxon>Candidatus Muiribacteriales</taxon>
        <taxon>Candidatus Muiribacteriaceae</taxon>
        <taxon>Candidatus Muiribacterium</taxon>
    </lineage>
</organism>
<evidence type="ECO:0000313" key="1">
    <source>
        <dbReference type="EMBL" id="PLX19094.1"/>
    </source>
</evidence>
<dbReference type="EMBL" id="PKTG01000041">
    <property type="protein sequence ID" value="PLX19094.1"/>
    <property type="molecule type" value="Genomic_DNA"/>
</dbReference>
<name>A0A2N5ZKF6_MUIH1</name>
<evidence type="ECO:0000313" key="2">
    <source>
        <dbReference type="Proteomes" id="UP000234857"/>
    </source>
</evidence>
<reference evidence="1 2" key="1">
    <citation type="submission" date="2017-11" db="EMBL/GenBank/DDBJ databases">
        <title>Genome-resolved metagenomics identifies genetic mobility, metabolic interactions, and unexpected diversity in perchlorate-reducing communities.</title>
        <authorList>
            <person name="Barnum T.P."/>
            <person name="Figueroa I.A."/>
            <person name="Carlstrom C.I."/>
            <person name="Lucas L.N."/>
            <person name="Engelbrektson A.L."/>
            <person name="Coates J.D."/>
        </authorList>
    </citation>
    <scope>NUCLEOTIDE SEQUENCE [LARGE SCALE GENOMIC DNA]</scope>
    <source>
        <strain evidence="1">BM706</strain>
    </source>
</reference>